<sequence length="252" mass="26493">MSAAMSRILLLGGSAEAGALAEQLAEAGIPAVYSYAGAVARPKAQPLPQRIGGFGGLDGLCAYCAAEGITAIIDATHPFAARMSNTAVAAAARLNLPLIALERAPWERLPGDNWHEVADMAEAARHLIGPRIFLGIGRNELAAFANAPGHFLLRLVDAPESPPLPRADWIVARGPFRFEDDLALLRDHAITCVVSKNAGGSGAYAKIAAARALGLTVVMIRRPEIALRLRVETVAEVMGWLAAHACSQLRGV</sequence>
<keyword evidence="3 4" id="KW-0560">Oxidoreductase</keyword>
<dbReference type="EMBL" id="CP006650">
    <property type="protein sequence ID" value="AGT08289.1"/>
    <property type="molecule type" value="Genomic_DNA"/>
</dbReference>
<accession>S5XLZ4</accession>
<reference evidence="4 5" key="1">
    <citation type="journal article" date="2014" name="BMC Genomics">
        <title>Architecture and functions of a multipartite genome of the methylotrophic bacterium Paracoccus aminophilus JCM 7686, containing primary and secondary chromids.</title>
        <authorList>
            <person name="Dziewit L."/>
            <person name="Czarnecki J."/>
            <person name="Wibberg D."/>
            <person name="Radlinska M."/>
            <person name="Mrozek P."/>
            <person name="Szymczak M."/>
            <person name="Schluter A."/>
            <person name="Puhler A."/>
            <person name="Bartosik D."/>
        </authorList>
    </citation>
    <scope>NUCLEOTIDE SEQUENCE [LARGE SCALE GENOMIC DNA]</scope>
    <source>
        <strain evidence="4">JCM 7686</strain>
    </source>
</reference>
<evidence type="ECO:0000256" key="1">
    <source>
        <dbReference type="ARBA" id="ARBA00004953"/>
    </source>
</evidence>
<dbReference type="PROSITE" id="PS51014">
    <property type="entry name" value="COBK_CBIJ"/>
    <property type="match status" value="1"/>
</dbReference>
<keyword evidence="5" id="KW-1185">Reference proteome</keyword>
<dbReference type="HOGENOM" id="CLU_068627_1_0_5"/>
<proteinExistence type="predicted"/>
<dbReference type="KEGG" id="pami:JCM7686_1180"/>
<comment type="pathway">
    <text evidence="1">Cofactor biosynthesis; adenosylcobalamin biosynthesis.</text>
</comment>
<dbReference type="STRING" id="1367847.JCM7686_1180"/>
<evidence type="ECO:0000313" key="4">
    <source>
        <dbReference type="EMBL" id="AGT08289.1"/>
    </source>
</evidence>
<evidence type="ECO:0000256" key="2">
    <source>
        <dbReference type="ARBA" id="ARBA00022573"/>
    </source>
</evidence>
<evidence type="ECO:0000256" key="3">
    <source>
        <dbReference type="ARBA" id="ARBA00023002"/>
    </source>
</evidence>
<dbReference type="EC" id="1.3.1.54" evidence="4"/>
<dbReference type="PANTHER" id="PTHR36925:SF1">
    <property type="entry name" value="COBALT-PRECORRIN-6A REDUCTASE"/>
    <property type="match status" value="1"/>
</dbReference>
<gene>
    <name evidence="4" type="ORF">JCM7686_1180</name>
</gene>
<evidence type="ECO:0000313" key="5">
    <source>
        <dbReference type="Proteomes" id="UP000015480"/>
    </source>
</evidence>
<dbReference type="AlphaFoldDB" id="S5XLZ4"/>
<organism evidence="4 5">
    <name type="scientific">Paracoccus aminophilus JCM 7686</name>
    <dbReference type="NCBI Taxonomy" id="1367847"/>
    <lineage>
        <taxon>Bacteria</taxon>
        <taxon>Pseudomonadati</taxon>
        <taxon>Pseudomonadota</taxon>
        <taxon>Alphaproteobacteria</taxon>
        <taxon>Rhodobacterales</taxon>
        <taxon>Paracoccaceae</taxon>
        <taxon>Paracoccus</taxon>
    </lineage>
</organism>
<name>S5XLZ4_PARAH</name>
<dbReference type="NCBIfam" id="NF005968">
    <property type="entry name" value="PRK08057.1-2"/>
    <property type="match status" value="1"/>
</dbReference>
<dbReference type="PATRIC" id="fig|1367847.3.peg.1149"/>
<dbReference type="GO" id="GO:0009236">
    <property type="term" value="P:cobalamin biosynthetic process"/>
    <property type="evidence" value="ECO:0007669"/>
    <property type="project" value="UniProtKB-UniPathway"/>
</dbReference>
<dbReference type="eggNOG" id="COG2099">
    <property type="taxonomic scope" value="Bacteria"/>
</dbReference>
<dbReference type="InterPro" id="IPR029061">
    <property type="entry name" value="THDP-binding"/>
</dbReference>
<dbReference type="PANTHER" id="PTHR36925">
    <property type="entry name" value="COBALT-PRECORRIN-6A REDUCTASE"/>
    <property type="match status" value="1"/>
</dbReference>
<dbReference type="UniPathway" id="UPA00148"/>
<dbReference type="Pfam" id="PF02571">
    <property type="entry name" value="CbiJ"/>
    <property type="match status" value="1"/>
</dbReference>
<dbReference type="GO" id="GO:0016994">
    <property type="term" value="F:precorrin-6A reductase activity"/>
    <property type="evidence" value="ECO:0007669"/>
    <property type="project" value="UniProtKB-EC"/>
</dbReference>
<dbReference type="NCBIfam" id="TIGR00715">
    <property type="entry name" value="precor6x_red"/>
    <property type="match status" value="1"/>
</dbReference>
<keyword evidence="2" id="KW-0169">Cobalamin biosynthesis</keyword>
<dbReference type="Proteomes" id="UP000015480">
    <property type="component" value="Chromosome"/>
</dbReference>
<protein>
    <submittedName>
        <fullName evidence="4">Cobalt-precorrin-6x reductase</fullName>
        <ecNumber evidence="4">1.3.1.54</ecNumber>
    </submittedName>
</protein>
<dbReference type="InterPro" id="IPR003723">
    <property type="entry name" value="Precorrin-6x_reduct"/>
</dbReference>
<dbReference type="SUPFAM" id="SSF52518">
    <property type="entry name" value="Thiamin diphosphate-binding fold (THDP-binding)"/>
    <property type="match status" value="1"/>
</dbReference>